<keyword evidence="3" id="KW-0902">Two-component regulatory system</keyword>
<evidence type="ECO:0000313" key="7">
    <source>
        <dbReference type="Proteomes" id="UP000734823"/>
    </source>
</evidence>
<accession>A0ABR7L447</accession>
<evidence type="ECO:0000259" key="5">
    <source>
        <dbReference type="Pfam" id="PF07730"/>
    </source>
</evidence>
<name>A0ABR7L447_9PSEU</name>
<dbReference type="InterPro" id="IPR011712">
    <property type="entry name" value="Sig_transdc_His_kin_sub3_dim/P"/>
</dbReference>
<keyword evidence="4" id="KW-0472">Membrane</keyword>
<feature type="domain" description="Signal transduction histidine kinase subgroup 3 dimerisation and phosphoacceptor" evidence="5">
    <location>
        <begin position="133"/>
        <end position="199"/>
    </location>
</feature>
<gene>
    <name evidence="6" type="ORF">GPZ80_08915</name>
</gene>
<feature type="transmembrane region" description="Helical" evidence="4">
    <location>
        <begin position="59"/>
        <end position="80"/>
    </location>
</feature>
<sequence length="318" mass="33088">MPGLGIRGAKPWEIPATAVVAVGAWWASLTTLPLGLGWAMLPASILAAVAACHTGATRWAVTVLGSALIGLSGLGAAKLAGTTPDDPVPWTLVISAFSVVFVLSNLIQVWLWSVIRQLDDARALAADLAVAEERLRFAAELHDVQGHHLQAIALKGELAERLIGHDDDAARTQAAAVSELARQALRETRGVVHGYRRTSLSTEIGNAVDILRAAGIAAAVDGDATLVPPALQPLFGALVREGTTNILRHTTAGVCDLVVSVADGRARVRLSNDGVRPRTGDPGSGIDSLRERFAAIGGQLRTEDTGSRFALVGEAAVG</sequence>
<evidence type="ECO:0000313" key="6">
    <source>
        <dbReference type="EMBL" id="MBC6447293.1"/>
    </source>
</evidence>
<feature type="transmembrane region" description="Helical" evidence="4">
    <location>
        <begin position="92"/>
        <end position="112"/>
    </location>
</feature>
<evidence type="ECO:0000256" key="2">
    <source>
        <dbReference type="ARBA" id="ARBA00022777"/>
    </source>
</evidence>
<keyword evidence="2 6" id="KW-0418">Kinase</keyword>
<protein>
    <submittedName>
        <fullName evidence="6">Histidine kinase</fullName>
    </submittedName>
</protein>
<organism evidence="6 7">
    <name type="scientific">Actinokineospora xionganensis</name>
    <dbReference type="NCBI Taxonomy" id="2684470"/>
    <lineage>
        <taxon>Bacteria</taxon>
        <taxon>Bacillati</taxon>
        <taxon>Actinomycetota</taxon>
        <taxon>Actinomycetes</taxon>
        <taxon>Pseudonocardiales</taxon>
        <taxon>Pseudonocardiaceae</taxon>
        <taxon>Actinokineospora</taxon>
    </lineage>
</organism>
<dbReference type="Pfam" id="PF07730">
    <property type="entry name" value="HisKA_3"/>
    <property type="match status" value="1"/>
</dbReference>
<proteinExistence type="predicted"/>
<dbReference type="PANTHER" id="PTHR24421:SF63">
    <property type="entry name" value="SENSOR HISTIDINE KINASE DESK"/>
    <property type="match status" value="1"/>
</dbReference>
<dbReference type="Proteomes" id="UP000734823">
    <property type="component" value="Unassembled WGS sequence"/>
</dbReference>
<evidence type="ECO:0000256" key="3">
    <source>
        <dbReference type="ARBA" id="ARBA00023012"/>
    </source>
</evidence>
<dbReference type="EMBL" id="JABVED010000004">
    <property type="protein sequence ID" value="MBC6447293.1"/>
    <property type="molecule type" value="Genomic_DNA"/>
</dbReference>
<dbReference type="InterPro" id="IPR036890">
    <property type="entry name" value="HATPase_C_sf"/>
</dbReference>
<dbReference type="Gene3D" id="3.30.565.10">
    <property type="entry name" value="Histidine kinase-like ATPase, C-terminal domain"/>
    <property type="match status" value="1"/>
</dbReference>
<keyword evidence="7" id="KW-1185">Reference proteome</keyword>
<dbReference type="Gene3D" id="1.20.5.1930">
    <property type="match status" value="1"/>
</dbReference>
<keyword evidence="4" id="KW-0812">Transmembrane</keyword>
<reference evidence="6 7" key="1">
    <citation type="submission" date="2020-06" db="EMBL/GenBank/DDBJ databases">
        <title>Actinokineospora xiongansis sp. nov., isolated from soil of Baiyangdian.</title>
        <authorList>
            <person name="Zhang X."/>
        </authorList>
    </citation>
    <scope>NUCLEOTIDE SEQUENCE [LARGE SCALE GENOMIC DNA]</scope>
    <source>
        <strain evidence="6 7">HBU206404</strain>
    </source>
</reference>
<keyword evidence="4" id="KW-1133">Transmembrane helix</keyword>
<dbReference type="PANTHER" id="PTHR24421">
    <property type="entry name" value="NITRATE/NITRITE SENSOR PROTEIN NARX-RELATED"/>
    <property type="match status" value="1"/>
</dbReference>
<dbReference type="GO" id="GO:0016301">
    <property type="term" value="F:kinase activity"/>
    <property type="evidence" value="ECO:0007669"/>
    <property type="project" value="UniProtKB-KW"/>
</dbReference>
<dbReference type="InterPro" id="IPR050482">
    <property type="entry name" value="Sensor_HK_TwoCompSys"/>
</dbReference>
<evidence type="ECO:0000256" key="4">
    <source>
        <dbReference type="SAM" id="Phobius"/>
    </source>
</evidence>
<evidence type="ECO:0000256" key="1">
    <source>
        <dbReference type="ARBA" id="ARBA00022679"/>
    </source>
</evidence>
<keyword evidence="1" id="KW-0808">Transferase</keyword>
<comment type="caution">
    <text evidence="6">The sequence shown here is derived from an EMBL/GenBank/DDBJ whole genome shotgun (WGS) entry which is preliminary data.</text>
</comment>